<evidence type="ECO:0000256" key="6">
    <source>
        <dbReference type="ARBA" id="ARBA00022989"/>
    </source>
</evidence>
<comment type="similarity">
    <text evidence="2">Belongs to the BCCT transporter (TC 2.A.15) family.</text>
</comment>
<feature type="compositionally biased region" description="Gly residues" evidence="8">
    <location>
        <begin position="616"/>
        <end position="625"/>
    </location>
</feature>
<dbReference type="RefSeq" id="WP_166856604.1">
    <property type="nucleotide sequence ID" value="NZ_CP063989.1"/>
</dbReference>
<dbReference type="PANTHER" id="PTHR30047:SF7">
    <property type="entry name" value="HIGH-AFFINITY CHOLINE TRANSPORT PROTEIN"/>
    <property type="match status" value="1"/>
</dbReference>
<feature type="transmembrane region" description="Helical" evidence="9">
    <location>
        <begin position="109"/>
        <end position="129"/>
    </location>
</feature>
<reference evidence="10 11" key="1">
    <citation type="submission" date="2020-11" db="EMBL/GenBank/DDBJ databases">
        <title>Actinomyces sp. ZJ750.</title>
        <authorList>
            <person name="Zhou J."/>
        </authorList>
    </citation>
    <scope>NUCLEOTIDE SEQUENCE [LARGE SCALE GENOMIC DNA]</scope>
    <source>
        <strain evidence="10 11">ZJ750</strain>
    </source>
</reference>
<feature type="transmembrane region" description="Helical" evidence="9">
    <location>
        <begin position="531"/>
        <end position="551"/>
    </location>
</feature>
<protein>
    <submittedName>
        <fullName evidence="10">BCCT family transporter</fullName>
    </submittedName>
</protein>
<dbReference type="Proteomes" id="UP000594637">
    <property type="component" value="Chromosome"/>
</dbReference>
<feature type="transmembrane region" description="Helical" evidence="9">
    <location>
        <begin position="378"/>
        <end position="396"/>
    </location>
</feature>
<proteinExistence type="inferred from homology"/>
<dbReference type="Gene3D" id="1.20.5.430">
    <property type="match status" value="1"/>
</dbReference>
<evidence type="ECO:0000256" key="8">
    <source>
        <dbReference type="SAM" id="MobiDB-lite"/>
    </source>
</evidence>
<evidence type="ECO:0000256" key="7">
    <source>
        <dbReference type="ARBA" id="ARBA00023136"/>
    </source>
</evidence>
<keyword evidence="4" id="KW-1003">Cell membrane</keyword>
<keyword evidence="5 9" id="KW-0812">Transmembrane</keyword>
<dbReference type="Pfam" id="PF02028">
    <property type="entry name" value="BCCT"/>
    <property type="match status" value="1"/>
</dbReference>
<evidence type="ECO:0000313" key="10">
    <source>
        <dbReference type="EMBL" id="QPL05702.1"/>
    </source>
</evidence>
<feature type="transmembrane region" description="Helical" evidence="9">
    <location>
        <begin position="289"/>
        <end position="309"/>
    </location>
</feature>
<feature type="transmembrane region" description="Helical" evidence="9">
    <location>
        <begin position="321"/>
        <end position="343"/>
    </location>
</feature>
<dbReference type="PANTHER" id="PTHR30047">
    <property type="entry name" value="HIGH-AFFINITY CHOLINE TRANSPORT PROTEIN-RELATED"/>
    <property type="match status" value="1"/>
</dbReference>
<sequence>MTEAASPDQPPAPDNLQEPPHLPEPPAPSAASELAELLVATAIGTAATAPPEPQAPSEDEEDDGPQAVDWGVAVPAGLITLAVVAWGLISPGSFAAVASSALAALLDDFGWAFILLGTVFVAFIIFVAFSKFGTIRLGGSEEAPEFRTSSWIAMMFAAGMGIGLMFYGATEPLTYYRDGVPGHGPREVDTAMAQSVFHWTLHPWAIYAIVGLAIAYSTFRVGRSQLLSQAFVPLIGERLAQGWLGKLIDVSSIVATVFGTACSLGVGAIQIQAGLQASGLVRNPSTGVVLGIVLVLTLCFLLSAVSGVGKGIQYLSNTNMLLAALLAIFVFVLGPTVSILNLIPSSIGTYLSQFFEMTGRTAESADATAGDWLGSRTIFYWAWWTSWSPFVGMFIARISRGRSIREFCVTVLFVPAGVSVVWFSIFGGTAITLERAGRSIWGDGSAETQLFNLLHTLPGGTIAGLIAMVLLATFFVTSADSAATVMGSMSQGGSSDASPWVSAAWGVATAAIGLTLLLSGADDALGNLQDVTIIAASPFLIVLVGLMVSLIKGLREDVIYLEYRENQRWQQRMARERRLHREARERRARREQLRHPSRVLRHGERRGEKRADRRGGAGPGARPGA</sequence>
<dbReference type="KEGG" id="arep:ID810_01550"/>
<accession>A0A7T0LL94</accession>
<feature type="region of interest" description="Disordered" evidence="8">
    <location>
        <begin position="1"/>
        <end position="30"/>
    </location>
</feature>
<dbReference type="EMBL" id="CP063989">
    <property type="protein sequence ID" value="QPL05702.1"/>
    <property type="molecule type" value="Genomic_DNA"/>
</dbReference>
<dbReference type="NCBIfam" id="TIGR00842">
    <property type="entry name" value="bcct"/>
    <property type="match status" value="1"/>
</dbReference>
<evidence type="ECO:0000313" key="11">
    <source>
        <dbReference type="Proteomes" id="UP000594637"/>
    </source>
</evidence>
<feature type="compositionally biased region" description="Basic and acidic residues" evidence="8">
    <location>
        <begin position="601"/>
        <end position="615"/>
    </location>
</feature>
<evidence type="ECO:0000256" key="2">
    <source>
        <dbReference type="ARBA" id="ARBA00005658"/>
    </source>
</evidence>
<evidence type="ECO:0000256" key="9">
    <source>
        <dbReference type="SAM" id="Phobius"/>
    </source>
</evidence>
<name>A0A7T0LL94_9ACTO</name>
<feature type="transmembrane region" description="Helical" evidence="9">
    <location>
        <begin position="150"/>
        <end position="169"/>
    </location>
</feature>
<dbReference type="AlphaFoldDB" id="A0A7T0LL94"/>
<feature type="transmembrane region" description="Helical" evidence="9">
    <location>
        <begin position="453"/>
        <end position="476"/>
    </location>
</feature>
<evidence type="ECO:0000256" key="4">
    <source>
        <dbReference type="ARBA" id="ARBA00022475"/>
    </source>
</evidence>
<evidence type="ECO:0000256" key="5">
    <source>
        <dbReference type="ARBA" id="ARBA00022692"/>
    </source>
</evidence>
<gene>
    <name evidence="10" type="ORF">ID810_01550</name>
</gene>
<evidence type="ECO:0000256" key="3">
    <source>
        <dbReference type="ARBA" id="ARBA00022448"/>
    </source>
</evidence>
<feature type="transmembrane region" description="Helical" evidence="9">
    <location>
        <begin position="204"/>
        <end position="222"/>
    </location>
</feature>
<organism evidence="10 11">
    <name type="scientific">Actinomyces respiraculi</name>
    <dbReference type="NCBI Taxonomy" id="2744574"/>
    <lineage>
        <taxon>Bacteria</taxon>
        <taxon>Bacillati</taxon>
        <taxon>Actinomycetota</taxon>
        <taxon>Actinomycetes</taxon>
        <taxon>Actinomycetales</taxon>
        <taxon>Actinomycetaceae</taxon>
        <taxon>Actinomyces</taxon>
    </lineage>
</organism>
<feature type="compositionally biased region" description="Basic and acidic residues" evidence="8">
    <location>
        <begin position="585"/>
        <end position="594"/>
    </location>
</feature>
<keyword evidence="11" id="KW-1185">Reference proteome</keyword>
<feature type="transmembrane region" description="Helical" evidence="9">
    <location>
        <begin position="70"/>
        <end position="89"/>
    </location>
</feature>
<comment type="subcellular location">
    <subcellularLocation>
        <location evidence="1">Cell membrane</location>
        <topology evidence="1">Multi-pass membrane protein</topology>
    </subcellularLocation>
</comment>
<feature type="transmembrane region" description="Helical" evidence="9">
    <location>
        <begin position="408"/>
        <end position="433"/>
    </location>
</feature>
<evidence type="ECO:0000256" key="1">
    <source>
        <dbReference type="ARBA" id="ARBA00004651"/>
    </source>
</evidence>
<dbReference type="GO" id="GO:0005886">
    <property type="term" value="C:plasma membrane"/>
    <property type="evidence" value="ECO:0007669"/>
    <property type="project" value="UniProtKB-SubCell"/>
</dbReference>
<dbReference type="InterPro" id="IPR000060">
    <property type="entry name" value="BCCT_transptr"/>
</dbReference>
<feature type="transmembrane region" description="Helical" evidence="9">
    <location>
        <begin position="497"/>
        <end position="519"/>
    </location>
</feature>
<keyword evidence="6 9" id="KW-1133">Transmembrane helix</keyword>
<feature type="region of interest" description="Disordered" evidence="8">
    <location>
        <begin position="585"/>
        <end position="625"/>
    </location>
</feature>
<feature type="transmembrane region" description="Helical" evidence="9">
    <location>
        <begin position="243"/>
        <end position="269"/>
    </location>
</feature>
<feature type="region of interest" description="Disordered" evidence="8">
    <location>
        <begin position="46"/>
        <end position="67"/>
    </location>
</feature>
<dbReference type="GO" id="GO:0022857">
    <property type="term" value="F:transmembrane transporter activity"/>
    <property type="evidence" value="ECO:0007669"/>
    <property type="project" value="InterPro"/>
</dbReference>
<keyword evidence="7 9" id="KW-0472">Membrane</keyword>
<keyword evidence="3" id="KW-0813">Transport</keyword>